<dbReference type="EMBL" id="CP051627">
    <property type="protein sequence ID" value="UPT20600.1"/>
    <property type="molecule type" value="Genomic_DNA"/>
</dbReference>
<keyword evidence="1" id="KW-0812">Transmembrane</keyword>
<sequence>MLPTLHLRPPVQGLRGPHVIIVVVVIVFVGFALRSGYDAAAAVALAVAAGYAGVEVARRFCIG</sequence>
<dbReference type="Proteomes" id="UP000832041">
    <property type="component" value="Chromosome"/>
</dbReference>
<gene>
    <name evidence="2" type="ORF">FOF52_06165</name>
</gene>
<proteinExistence type="predicted"/>
<evidence type="ECO:0000313" key="3">
    <source>
        <dbReference type="Proteomes" id="UP000832041"/>
    </source>
</evidence>
<evidence type="ECO:0000313" key="2">
    <source>
        <dbReference type="EMBL" id="UPT20600.1"/>
    </source>
</evidence>
<accession>A0ABY4L2W3</accession>
<organism evidence="2 3">
    <name type="scientific">Thermobifida alba</name>
    <name type="common">Thermomonospora alba</name>
    <dbReference type="NCBI Taxonomy" id="53522"/>
    <lineage>
        <taxon>Bacteria</taxon>
        <taxon>Bacillati</taxon>
        <taxon>Actinomycetota</taxon>
        <taxon>Actinomycetes</taxon>
        <taxon>Streptosporangiales</taxon>
        <taxon>Nocardiopsidaceae</taxon>
        <taxon>Thermobifida</taxon>
    </lineage>
</organism>
<evidence type="ECO:0000256" key="1">
    <source>
        <dbReference type="SAM" id="Phobius"/>
    </source>
</evidence>
<reference evidence="2 3" key="1">
    <citation type="submission" date="2020-04" db="EMBL/GenBank/DDBJ databases">
        <title>Thermobifida alba genome sequencing and assembly.</title>
        <authorList>
            <person name="Luzics S."/>
            <person name="Horvath B."/>
            <person name="Nagy I."/>
            <person name="Toth A."/>
            <person name="Nagy I."/>
            <person name="Kukolya J."/>
        </authorList>
    </citation>
    <scope>NUCLEOTIDE SEQUENCE [LARGE SCALE GENOMIC DNA]</scope>
    <source>
        <strain evidence="2 3">DSM 43795</strain>
    </source>
</reference>
<feature type="transmembrane region" description="Helical" evidence="1">
    <location>
        <begin position="12"/>
        <end position="33"/>
    </location>
</feature>
<protein>
    <submittedName>
        <fullName evidence="2">Uncharacterized protein</fullName>
    </submittedName>
</protein>
<dbReference type="RefSeq" id="WP_248592875.1">
    <property type="nucleotide sequence ID" value="NZ_BAABEB010000012.1"/>
</dbReference>
<keyword evidence="3" id="KW-1185">Reference proteome</keyword>
<keyword evidence="1" id="KW-1133">Transmembrane helix</keyword>
<name>A0ABY4L2W3_THEAE</name>
<keyword evidence="1" id="KW-0472">Membrane</keyword>